<dbReference type="Proteomes" id="UP001050691">
    <property type="component" value="Unassembled WGS sequence"/>
</dbReference>
<evidence type="ECO:0000313" key="3">
    <source>
        <dbReference type="EMBL" id="GJJ15690.1"/>
    </source>
</evidence>
<protein>
    <recommendedName>
        <fullName evidence="2">Flavodoxin-like domain-containing protein</fullName>
    </recommendedName>
</protein>
<keyword evidence="1" id="KW-0812">Transmembrane</keyword>
<accession>A0AAV5AMM9</accession>
<sequence>MCRQSLAYLGQFGKVSEEVSTPAAAYHETYLLDRPWPRFLSDAIVLAYIVVAAVYLRGLYSQVPVNEKDPTSYRKSRSKWHRKKRLVIYGSQTGTAEEYAIRLLKKQSHGLVWPLVPDLCVIFVMVTYGEGEPTDNAKGNTDLTVSTMSCLDWGTELYEH</sequence>
<evidence type="ECO:0000313" key="4">
    <source>
        <dbReference type="Proteomes" id="UP001050691"/>
    </source>
</evidence>
<reference evidence="3" key="1">
    <citation type="submission" date="2021-10" db="EMBL/GenBank/DDBJ databases">
        <title>De novo Genome Assembly of Clathrus columnatus (Basidiomycota, Fungi) Using Illumina and Nanopore Sequence Data.</title>
        <authorList>
            <person name="Ogiso-Tanaka E."/>
            <person name="Itagaki H."/>
            <person name="Hosoya T."/>
            <person name="Hosaka K."/>
        </authorList>
    </citation>
    <scope>NUCLEOTIDE SEQUENCE</scope>
    <source>
        <strain evidence="3">MO-923</strain>
    </source>
</reference>
<keyword evidence="1" id="KW-0472">Membrane</keyword>
<dbReference type="SUPFAM" id="SSF52218">
    <property type="entry name" value="Flavoproteins"/>
    <property type="match status" value="1"/>
</dbReference>
<comment type="caution">
    <text evidence="3">The sequence shown here is derived from an EMBL/GenBank/DDBJ whole genome shotgun (WGS) entry which is preliminary data.</text>
</comment>
<keyword evidence="1" id="KW-1133">Transmembrane helix</keyword>
<gene>
    <name evidence="3" type="ORF">Clacol_009968</name>
</gene>
<dbReference type="AlphaFoldDB" id="A0AAV5AMM9"/>
<dbReference type="InterPro" id="IPR029039">
    <property type="entry name" value="Flavoprotein-like_sf"/>
</dbReference>
<dbReference type="Gene3D" id="3.40.50.360">
    <property type="match status" value="1"/>
</dbReference>
<feature type="transmembrane region" description="Helical" evidence="1">
    <location>
        <begin position="39"/>
        <end position="60"/>
    </location>
</feature>
<dbReference type="EMBL" id="BPWL01000011">
    <property type="protein sequence ID" value="GJJ15690.1"/>
    <property type="molecule type" value="Genomic_DNA"/>
</dbReference>
<organism evidence="3 4">
    <name type="scientific">Clathrus columnatus</name>
    <dbReference type="NCBI Taxonomy" id="1419009"/>
    <lineage>
        <taxon>Eukaryota</taxon>
        <taxon>Fungi</taxon>
        <taxon>Dikarya</taxon>
        <taxon>Basidiomycota</taxon>
        <taxon>Agaricomycotina</taxon>
        <taxon>Agaricomycetes</taxon>
        <taxon>Phallomycetidae</taxon>
        <taxon>Phallales</taxon>
        <taxon>Clathraceae</taxon>
        <taxon>Clathrus</taxon>
    </lineage>
</organism>
<name>A0AAV5AMM9_9AGAM</name>
<evidence type="ECO:0000259" key="2">
    <source>
        <dbReference type="Pfam" id="PF00258"/>
    </source>
</evidence>
<keyword evidence="4" id="KW-1185">Reference proteome</keyword>
<dbReference type="InterPro" id="IPR008254">
    <property type="entry name" value="Flavodoxin/NO_synth"/>
</dbReference>
<feature type="domain" description="Flavodoxin-like" evidence="2">
    <location>
        <begin position="87"/>
        <end position="140"/>
    </location>
</feature>
<evidence type="ECO:0000256" key="1">
    <source>
        <dbReference type="SAM" id="Phobius"/>
    </source>
</evidence>
<dbReference type="GO" id="GO:0010181">
    <property type="term" value="F:FMN binding"/>
    <property type="evidence" value="ECO:0007669"/>
    <property type="project" value="InterPro"/>
</dbReference>
<dbReference type="Pfam" id="PF00258">
    <property type="entry name" value="Flavodoxin_1"/>
    <property type="match status" value="1"/>
</dbReference>
<proteinExistence type="predicted"/>